<dbReference type="AlphaFoldDB" id="A0AA37PGC6"/>
<name>A0AA37PGC6_9PEZI</name>
<sequence length="171" mass="19966">MTGIFSLLVRGLSGHDIERQANDQEEEYAEPEINLQIPERARLAHILGNQPADCSHDKLMELWIEAIDLMVALCEKRETVRRNRIRTRPQPKPFPLLLDPNQCPNCVGDERLPLEERTFKYCRPTVRNDHFDNQHLVRRDALYHQQDQQEMEKGTVVSSKDVVLITNSFKH</sequence>
<dbReference type="Proteomes" id="UP001055115">
    <property type="component" value="Unassembled WGS sequence"/>
</dbReference>
<evidence type="ECO:0008006" key="3">
    <source>
        <dbReference type="Google" id="ProtNLM"/>
    </source>
</evidence>
<dbReference type="EMBL" id="BQXU01000054">
    <property type="protein sequence ID" value="GKT51801.1"/>
    <property type="molecule type" value="Genomic_DNA"/>
</dbReference>
<comment type="caution">
    <text evidence="1">The sequence shown here is derived from an EMBL/GenBank/DDBJ whole genome shotgun (WGS) entry which is preliminary data.</text>
</comment>
<proteinExistence type="predicted"/>
<evidence type="ECO:0000313" key="1">
    <source>
        <dbReference type="EMBL" id="GKT51801.1"/>
    </source>
</evidence>
<reference evidence="1 2" key="1">
    <citation type="submission" date="2022-03" db="EMBL/GenBank/DDBJ databases">
        <title>Genome data of Colletotrichum spp.</title>
        <authorList>
            <person name="Utami Y.D."/>
            <person name="Hiruma K."/>
        </authorList>
    </citation>
    <scope>NUCLEOTIDE SEQUENCE [LARGE SCALE GENOMIC DNA]</scope>
    <source>
        <strain evidence="1 2">MAFF 239500</strain>
    </source>
</reference>
<dbReference type="GeneID" id="73332784"/>
<dbReference type="RefSeq" id="XP_049134151.1">
    <property type="nucleotide sequence ID" value="XM_049278194.1"/>
</dbReference>
<accession>A0AA37PGC6</accession>
<evidence type="ECO:0000313" key="2">
    <source>
        <dbReference type="Proteomes" id="UP001055115"/>
    </source>
</evidence>
<keyword evidence="2" id="KW-1185">Reference proteome</keyword>
<protein>
    <recommendedName>
        <fullName evidence="3">FluG domain-containing protein</fullName>
    </recommendedName>
</protein>
<gene>
    <name evidence="1" type="ORF">ColSpa_11982</name>
</gene>
<organism evidence="1 2">
    <name type="scientific">Colletotrichum spaethianum</name>
    <dbReference type="NCBI Taxonomy" id="700344"/>
    <lineage>
        <taxon>Eukaryota</taxon>
        <taxon>Fungi</taxon>
        <taxon>Dikarya</taxon>
        <taxon>Ascomycota</taxon>
        <taxon>Pezizomycotina</taxon>
        <taxon>Sordariomycetes</taxon>
        <taxon>Hypocreomycetidae</taxon>
        <taxon>Glomerellales</taxon>
        <taxon>Glomerellaceae</taxon>
        <taxon>Colletotrichum</taxon>
        <taxon>Colletotrichum spaethianum species complex</taxon>
    </lineage>
</organism>